<dbReference type="AlphaFoldDB" id="Q8CAU1"/>
<reference evidence="2" key="5">
    <citation type="submission" date="2001-07" db="EMBL/GenBank/DDBJ databases">
        <authorList>
            <person name="Adachi J."/>
            <person name="Aizawa K."/>
            <person name="Akimura T."/>
            <person name="Arakawa T."/>
            <person name="Bono H."/>
            <person name="Carninci P."/>
            <person name="Fukuda S."/>
            <person name="Furuno M."/>
            <person name="Hanagaki T."/>
            <person name="Hara A."/>
            <person name="Hashizume W."/>
            <person name="Hayashida K."/>
            <person name="Hayatsu N."/>
            <person name="Hiramoto K."/>
            <person name="Hiraoka T."/>
            <person name="Hirozane T."/>
            <person name="Hori F."/>
            <person name="Imotani K."/>
            <person name="Ishii Y."/>
            <person name="Itoh M."/>
            <person name="Kagawa I."/>
            <person name="Kasukawa T."/>
            <person name="Katoh H."/>
            <person name="Kawai J."/>
            <person name="Kojima Y."/>
            <person name="Kondo S."/>
            <person name="Konno H."/>
            <person name="Kouda M."/>
            <person name="Koya S."/>
            <person name="Kurihara C."/>
            <person name="Matsuyama T."/>
            <person name="Miyazaki A."/>
            <person name="Murata M."/>
            <person name="Nakamura M."/>
            <person name="Nishi K."/>
            <person name="Nomura K."/>
            <person name="Numazaki R."/>
            <person name="Ohno M."/>
            <person name="Ohsato N."/>
            <person name="Okazaki Y."/>
            <person name="Saito R."/>
            <person name="Saitoh H."/>
            <person name="Sakai C."/>
            <person name="Sakai K."/>
            <person name="Sakazume N."/>
            <person name="Sano H."/>
            <person name="Sasaki D."/>
            <person name="Shibata K."/>
            <person name="Shinagawa A."/>
            <person name="Shiraki T."/>
            <person name="Sogabe Y."/>
            <person name="Tagami M."/>
            <person name="Tagawa A."/>
            <person name="Takahashi F."/>
            <person name="Takaku-Akahira S."/>
            <person name="Takeda Y."/>
            <person name="Tanaka T."/>
            <person name="Tomaru A."/>
            <person name="Toya T."/>
            <person name="Yasunishi A."/>
            <person name="Muramatsu M."/>
            <person name="Hayashizaki Y."/>
        </authorList>
    </citation>
    <scope>NUCLEOTIDE SEQUENCE</scope>
    <source>
        <strain evidence="2">C57BL/6J</strain>
        <tissue evidence="2">Thymus</tissue>
    </source>
</reference>
<protein>
    <submittedName>
        <fullName evidence="2">Uncharacterized protein</fullName>
    </submittedName>
</protein>
<gene>
    <name evidence="3" type="primary">A130051J06Rik</name>
</gene>
<reference evidence="2" key="3">
    <citation type="journal article" date="2000" name="Genome Res.">
        <title>RIKEN integrated sequence analysis (RISA) system--384-format sequencing pipeline with 384 multicapillary sequencer.</title>
        <authorList>
            <person name="Shibata K."/>
            <person name="Itoh M."/>
            <person name="Aizawa K."/>
            <person name="Nagaoka S."/>
            <person name="Sasaki N."/>
            <person name="Carninci P."/>
            <person name="Konno H."/>
            <person name="Akiyama J."/>
            <person name="Nishi K."/>
            <person name="Kitsunai T."/>
            <person name="Tashiro H."/>
            <person name="Itoh M."/>
            <person name="Sumi N."/>
            <person name="Ishii Y."/>
            <person name="Nakamura S."/>
            <person name="Hazama M."/>
            <person name="Nishine T."/>
            <person name="Harada A."/>
            <person name="Yamamoto R."/>
            <person name="Matsumoto H."/>
            <person name="Sakaguchi S."/>
            <person name="Ikegami T."/>
            <person name="Kashiwagi K."/>
            <person name="Fujiwake S."/>
            <person name="Inoue K."/>
            <person name="Togawa Y."/>
            <person name="Izawa M."/>
            <person name="Ohara E."/>
            <person name="Watahiki M."/>
            <person name="Yoneda Y."/>
            <person name="Ishikawa T."/>
            <person name="Ozawa K."/>
            <person name="Tanaka T."/>
            <person name="Matsuura S."/>
            <person name="Kawai J."/>
            <person name="Okazaki Y."/>
            <person name="Muramatsu M."/>
            <person name="Inoue Y."/>
            <person name="Kira A."/>
            <person name="Hayashizaki Y."/>
        </authorList>
    </citation>
    <scope>NUCLEOTIDE SEQUENCE</scope>
    <source>
        <strain evidence="2">C57BL/6J</strain>
        <tissue evidence="2">Thymus</tissue>
    </source>
</reference>
<reference evidence="2" key="1">
    <citation type="journal article" date="1999" name="Methods Enzymol.">
        <title>High-efficiency full-length cDNA cloning.</title>
        <authorList>
            <person name="Carninci P."/>
            <person name="Hayashizaki Y."/>
        </authorList>
    </citation>
    <scope>NUCLEOTIDE SEQUENCE</scope>
    <source>
        <strain evidence="2">C57BL/6J</strain>
        <tissue evidence="2">Thymus</tissue>
    </source>
</reference>
<sequence length="227" mass="23898">MSPSSSSSSSSSMFSRTFLVIICMSPGDRHSAALGSARLRSARAASSALPSRHCPAALRPRSASAGAAQPATEHAQRDAAAPAPDQTAPAARSLGGSRAGGVGGRGVAEAGRAAPRLRGALQPQRQAGFYELTRVFNLQNDETLQGARLVWGRKTTHVRTESPCAPARRSTCGEWSRGALQAPELGRTKHAIATCKLFNKTIWETVVPGRTKKRKGEMTVESEGMPP</sequence>
<accession>Q8CAU1</accession>
<name>Q8CAU1_MOUSE</name>
<dbReference type="AGR" id="MGI:3642574"/>
<feature type="compositionally biased region" description="Low complexity" evidence="1">
    <location>
        <begin position="78"/>
        <end position="96"/>
    </location>
</feature>
<feature type="compositionally biased region" description="Gly residues" evidence="1">
    <location>
        <begin position="97"/>
        <end position="106"/>
    </location>
</feature>
<evidence type="ECO:0000256" key="1">
    <source>
        <dbReference type="SAM" id="MobiDB-lite"/>
    </source>
</evidence>
<reference evidence="2" key="6">
    <citation type="journal article" date="2002" name="Nature">
        <title>Analysis of the mouse transcriptome based on functional annotation of 60,770 full-length cDNAs.</title>
        <authorList>
            <consortium name="The FANTOM Consortium and the RIKEN Genome Exploration Research Group Phase I and II Team"/>
        </authorList>
    </citation>
    <scope>NUCLEOTIDE SEQUENCE</scope>
    <source>
        <strain evidence="2">C57BL/6J</strain>
        <tissue evidence="2">Thymus</tissue>
    </source>
</reference>
<organism evidence="2">
    <name type="scientific">Mus musculus</name>
    <name type="common">Mouse</name>
    <dbReference type="NCBI Taxonomy" id="10090"/>
    <lineage>
        <taxon>Eukaryota</taxon>
        <taxon>Metazoa</taxon>
        <taxon>Chordata</taxon>
        <taxon>Craniata</taxon>
        <taxon>Vertebrata</taxon>
        <taxon>Euteleostomi</taxon>
        <taxon>Mammalia</taxon>
        <taxon>Eutheria</taxon>
        <taxon>Euarchontoglires</taxon>
        <taxon>Glires</taxon>
        <taxon>Rodentia</taxon>
        <taxon>Myomorpha</taxon>
        <taxon>Muroidea</taxon>
        <taxon>Muridae</taxon>
        <taxon>Murinae</taxon>
        <taxon>Mus</taxon>
        <taxon>Mus</taxon>
    </lineage>
</organism>
<proteinExistence type="evidence at transcript level"/>
<dbReference type="MGI" id="MGI:3642574">
    <property type="gene designation" value="A130051J06Rik"/>
</dbReference>
<reference evidence="2" key="7">
    <citation type="journal article" date="2005" name="Science">
        <title>The Transcriptional Landscape of the Mammalian Genome.</title>
        <authorList>
            <consortium name="The FANTOM Consortium"/>
            <consortium name="Riken Genome Exploration Research Group and Genome Science Group (Genome Network Project Core Group)"/>
        </authorList>
    </citation>
    <scope>NUCLEOTIDE SEQUENCE</scope>
    <source>
        <strain evidence="2">C57BL/6J</strain>
        <tissue evidence="2">Thymus</tissue>
    </source>
</reference>
<dbReference type="EMBL" id="AK037810">
    <property type="protein sequence ID" value="BAC29875.1"/>
    <property type="molecule type" value="mRNA"/>
</dbReference>
<reference evidence="2" key="8">
    <citation type="journal article" date="2005" name="Science">
        <title>Antisense Transcription in the Mammalian Transcriptome.</title>
        <authorList>
            <consortium name="RIKEN Genome Exploration Research Group and Genome Science Group (Genome Network Project Core Group) and the FANTOM Consortium"/>
        </authorList>
    </citation>
    <scope>NUCLEOTIDE SEQUENCE</scope>
    <source>
        <strain evidence="2">C57BL/6J</strain>
        <tissue evidence="2">Thymus</tissue>
    </source>
</reference>
<reference evidence="2" key="2">
    <citation type="journal article" date="2000" name="Genome Res.">
        <title>Normalization and subtraction of cap-trapper-selected cDNAs to prepare full-length cDNA libraries for rapid discovery of new genes.</title>
        <authorList>
            <person name="Carninci P."/>
            <person name="Shibata Y."/>
            <person name="Hayatsu N."/>
            <person name="Sugahara Y."/>
            <person name="Shibata K."/>
            <person name="Itoh M."/>
            <person name="Konno H."/>
            <person name="Okazaki Y."/>
            <person name="Muramatsu M."/>
            <person name="Hayashizaki Y."/>
        </authorList>
    </citation>
    <scope>NUCLEOTIDE SEQUENCE</scope>
    <source>
        <strain evidence="2">C57BL/6J</strain>
        <tissue evidence="2">Thymus</tissue>
    </source>
</reference>
<reference evidence="2" key="4">
    <citation type="journal article" date="2001" name="Nature">
        <title>Functional annotation of a full-length mouse cDNA collection.</title>
        <authorList>
            <consortium name="The RIKEN Genome Exploration Research Group Phase II Team and the FANTOM Consortium"/>
        </authorList>
    </citation>
    <scope>NUCLEOTIDE SEQUENCE</scope>
    <source>
        <strain evidence="2">C57BL/6J</strain>
        <tissue evidence="2">Thymus</tissue>
    </source>
</reference>
<evidence type="ECO:0000313" key="2">
    <source>
        <dbReference type="EMBL" id="BAC29875.1"/>
    </source>
</evidence>
<dbReference type="HOGENOM" id="CLU_1219376_0_0_1"/>
<evidence type="ECO:0000313" key="3">
    <source>
        <dbReference type="MGI" id="MGI:3642574"/>
    </source>
</evidence>
<feature type="region of interest" description="Disordered" evidence="1">
    <location>
        <begin position="58"/>
        <end position="107"/>
    </location>
</feature>
<dbReference type="RNAct" id="Q8CAU1">
    <property type="molecule type" value="protein"/>
</dbReference>